<dbReference type="InterPro" id="IPR036051">
    <property type="entry name" value="KRAB_dom_sf"/>
</dbReference>
<keyword evidence="3" id="KW-1185">Reference proteome</keyword>
<protein>
    <recommendedName>
        <fullName evidence="1">KRAB domain-containing protein</fullName>
    </recommendedName>
</protein>
<dbReference type="PANTHER" id="PTHR23232">
    <property type="entry name" value="KRAB DOMAIN C2H2 ZINC FINGER"/>
    <property type="match status" value="1"/>
</dbReference>
<feature type="domain" description="KRAB" evidence="1">
    <location>
        <begin position="18"/>
        <end position="89"/>
    </location>
</feature>
<dbReference type="Gene3D" id="6.10.140.140">
    <property type="match status" value="1"/>
</dbReference>
<name>A0A8C8RCZ9_9SAUR</name>
<dbReference type="AlphaFoldDB" id="A0A8C8RCZ9"/>
<accession>A0A8C8RCZ9</accession>
<dbReference type="CDD" id="cd07765">
    <property type="entry name" value="KRAB_A-box"/>
    <property type="match status" value="1"/>
</dbReference>
<dbReference type="SMART" id="SM00349">
    <property type="entry name" value="KRAB"/>
    <property type="match status" value="1"/>
</dbReference>
<sequence length="120" mass="13870">HPAGRLGRCPIPSHPEPVTFEEVAVYFTREEWALLGPAQRGLYWDIMQENYESVSWLGFPVCKPEAISQLERGEELWFSHLQGESQGSQAYHGPTDNPHGREKKHMLCMWENLHLALRPF</sequence>
<evidence type="ECO:0000259" key="1">
    <source>
        <dbReference type="PROSITE" id="PS50805"/>
    </source>
</evidence>
<evidence type="ECO:0000313" key="2">
    <source>
        <dbReference type="Ensembl" id="ENSPCEP00000003760.1"/>
    </source>
</evidence>
<dbReference type="SUPFAM" id="SSF109640">
    <property type="entry name" value="KRAB domain (Kruppel-associated box)"/>
    <property type="match status" value="1"/>
</dbReference>
<dbReference type="PROSITE" id="PS50805">
    <property type="entry name" value="KRAB"/>
    <property type="match status" value="1"/>
</dbReference>
<proteinExistence type="predicted"/>
<reference evidence="2" key="1">
    <citation type="submission" date="2025-08" db="UniProtKB">
        <authorList>
            <consortium name="Ensembl"/>
        </authorList>
    </citation>
    <scope>IDENTIFICATION</scope>
</reference>
<dbReference type="Pfam" id="PF01352">
    <property type="entry name" value="KRAB"/>
    <property type="match status" value="1"/>
</dbReference>
<dbReference type="GO" id="GO:0006355">
    <property type="term" value="P:regulation of DNA-templated transcription"/>
    <property type="evidence" value="ECO:0007669"/>
    <property type="project" value="InterPro"/>
</dbReference>
<evidence type="ECO:0000313" key="3">
    <source>
        <dbReference type="Proteomes" id="UP000694393"/>
    </source>
</evidence>
<dbReference type="PANTHER" id="PTHR23232:SF163">
    <property type="entry name" value="ZINC FINGER PROTEIN 589"/>
    <property type="match status" value="1"/>
</dbReference>
<dbReference type="InterPro" id="IPR050169">
    <property type="entry name" value="Krueppel_C2H2_ZnF"/>
</dbReference>
<dbReference type="Proteomes" id="UP000694393">
    <property type="component" value="Unplaced"/>
</dbReference>
<reference evidence="2" key="2">
    <citation type="submission" date="2025-09" db="UniProtKB">
        <authorList>
            <consortium name="Ensembl"/>
        </authorList>
    </citation>
    <scope>IDENTIFICATION</scope>
</reference>
<organism evidence="2 3">
    <name type="scientific">Pelusios castaneus</name>
    <name type="common">West African mud turtle</name>
    <dbReference type="NCBI Taxonomy" id="367368"/>
    <lineage>
        <taxon>Eukaryota</taxon>
        <taxon>Metazoa</taxon>
        <taxon>Chordata</taxon>
        <taxon>Craniata</taxon>
        <taxon>Vertebrata</taxon>
        <taxon>Euteleostomi</taxon>
        <taxon>Archelosauria</taxon>
        <taxon>Testudinata</taxon>
        <taxon>Testudines</taxon>
        <taxon>Pleurodira</taxon>
        <taxon>Pelomedusidae</taxon>
        <taxon>Pelusios</taxon>
    </lineage>
</organism>
<dbReference type="Ensembl" id="ENSPCET00000003882.1">
    <property type="protein sequence ID" value="ENSPCEP00000003760.1"/>
    <property type="gene ID" value="ENSPCEG00000002991.1"/>
</dbReference>
<dbReference type="InterPro" id="IPR001909">
    <property type="entry name" value="KRAB"/>
</dbReference>